<comment type="caution">
    <text evidence="1">The sequence shown here is derived from an EMBL/GenBank/DDBJ whole genome shotgun (WGS) entry which is preliminary data.</text>
</comment>
<organism evidence="1">
    <name type="scientific">marine sediment metagenome</name>
    <dbReference type="NCBI Taxonomy" id="412755"/>
    <lineage>
        <taxon>unclassified sequences</taxon>
        <taxon>metagenomes</taxon>
        <taxon>ecological metagenomes</taxon>
    </lineage>
</organism>
<evidence type="ECO:0000313" key="1">
    <source>
        <dbReference type="EMBL" id="GAI71689.1"/>
    </source>
</evidence>
<dbReference type="EMBL" id="BARW01002499">
    <property type="protein sequence ID" value="GAI71689.1"/>
    <property type="molecule type" value="Genomic_DNA"/>
</dbReference>
<name>X1SV48_9ZZZZ</name>
<sequence length="210" mass="22478">IEQINKTLETLESAPEVGQHLTTPLAGMPEPQKEAVSAPVATITTQKVGNPAGATVEPSVGVSHATPALGVVDDEYCVGCMGNNHLAKAQSHIEEALRLSRGKGEVIPEVVAPRIQDAVAELGGCEAGDIKHMRERAKGALLDILDDLAVLTRDLRNFLRFDQSGLELGKGTIEDLETAATWIRKLRQLSYYAVEIEIGQRVKAGELGSH</sequence>
<proteinExistence type="predicted"/>
<accession>X1SV48</accession>
<protein>
    <submittedName>
        <fullName evidence="1">Uncharacterized protein</fullName>
    </submittedName>
</protein>
<dbReference type="AlphaFoldDB" id="X1SV48"/>
<reference evidence="1" key="1">
    <citation type="journal article" date="2014" name="Front. Microbiol.">
        <title>High frequency of phylogenetically diverse reductive dehalogenase-homologous genes in deep subseafloor sedimentary metagenomes.</title>
        <authorList>
            <person name="Kawai M."/>
            <person name="Futagami T."/>
            <person name="Toyoda A."/>
            <person name="Takaki Y."/>
            <person name="Nishi S."/>
            <person name="Hori S."/>
            <person name="Arai W."/>
            <person name="Tsubouchi T."/>
            <person name="Morono Y."/>
            <person name="Uchiyama I."/>
            <person name="Ito T."/>
            <person name="Fujiyama A."/>
            <person name="Inagaki F."/>
            <person name="Takami H."/>
        </authorList>
    </citation>
    <scope>NUCLEOTIDE SEQUENCE</scope>
    <source>
        <strain evidence="1">Expedition CK06-06</strain>
    </source>
</reference>
<gene>
    <name evidence="1" type="ORF">S12H4_06926</name>
</gene>
<feature type="non-terminal residue" evidence="1">
    <location>
        <position position="1"/>
    </location>
</feature>